<accession>A0A515CWS5</accession>
<keyword evidence="1" id="KW-0472">Membrane</keyword>
<feature type="transmembrane region" description="Helical" evidence="1">
    <location>
        <begin position="42"/>
        <end position="64"/>
    </location>
</feature>
<name>A0A515CWS5_SERLI</name>
<evidence type="ECO:0000256" key="1">
    <source>
        <dbReference type="SAM" id="Phobius"/>
    </source>
</evidence>
<dbReference type="Proteomes" id="UP000317572">
    <property type="component" value="Chromosome"/>
</dbReference>
<reference evidence="2 3" key="1">
    <citation type="submission" date="2018-11" db="EMBL/GenBank/DDBJ databases">
        <title>The first complete genome of Serratia liquefaciens isolated from metalophyte plant revel distinctness adaptive mechanisms in an extreme habitat.</title>
        <authorList>
            <person name="Caneschi W.L."/>
            <person name="Sanchez A.B."/>
            <person name="Felestrino E.B."/>
            <person name="Assis R.A.B."/>
            <person name="Lemes C.G.C."/>
            <person name="Cordeiro I.F."/>
            <person name="Fonseca N.P."/>
            <person name="Villa M."/>
            <person name="Vieira I.T."/>
            <person name="Moraes L.A."/>
            <person name="Kamino L.H.Y."/>
            <person name="do Carmo F."/>
            <person name="Garcia C.M."/>
            <person name="Almeida N.F."/>
            <person name="Silva R.S."/>
            <person name="Ferro J.A."/>
            <person name="Ferro M.I.T."/>
            <person name="Varani A.M."/>
            <person name="Ferreira R.M."/>
            <person name="dos Santos V.L."/>
            <person name="Silva U.C."/>
            <person name="Setubal J.C."/>
            <person name="Moreira L.M."/>
        </authorList>
    </citation>
    <scope>NUCLEOTIDE SEQUENCE [LARGE SCALE GENOMIC DNA]</scope>
    <source>
        <strain evidence="2 3">FG3</strain>
    </source>
</reference>
<dbReference type="EMBL" id="CP033893">
    <property type="protein sequence ID" value="QDL32618.1"/>
    <property type="molecule type" value="Genomic_DNA"/>
</dbReference>
<evidence type="ECO:0000313" key="3">
    <source>
        <dbReference type="Proteomes" id="UP000317572"/>
    </source>
</evidence>
<keyword evidence="1" id="KW-1133">Transmembrane helix</keyword>
<evidence type="ECO:0000313" key="2">
    <source>
        <dbReference type="EMBL" id="QDL32618.1"/>
    </source>
</evidence>
<organism evidence="2 3">
    <name type="scientific">Serratia liquefaciens</name>
    <dbReference type="NCBI Taxonomy" id="614"/>
    <lineage>
        <taxon>Bacteria</taxon>
        <taxon>Pseudomonadati</taxon>
        <taxon>Pseudomonadota</taxon>
        <taxon>Gammaproteobacteria</taxon>
        <taxon>Enterobacterales</taxon>
        <taxon>Yersiniaceae</taxon>
        <taxon>Serratia</taxon>
    </lineage>
</organism>
<keyword evidence="1" id="KW-0812">Transmembrane</keyword>
<gene>
    <name evidence="2" type="ORF">EGO53_12810</name>
</gene>
<dbReference type="RefSeq" id="WP_142815430.1">
    <property type="nucleotide sequence ID" value="NZ_CP033893.1"/>
</dbReference>
<sequence length="72" mass="7533">MLIGFLCWLVGACAAFCLLCFGIKSGHIYCVPTAAGAIILSVIWPITAALVLGGFVYGLAILVYSHITGRDS</sequence>
<dbReference type="AlphaFoldDB" id="A0A515CWS5"/>
<proteinExistence type="predicted"/>
<protein>
    <submittedName>
        <fullName evidence="2">Uncharacterized protein</fullName>
    </submittedName>
</protein>